<dbReference type="EC" id="6.3.2.13" evidence="7"/>
<evidence type="ECO:0000256" key="7">
    <source>
        <dbReference type="HAMAP-Rule" id="MF_00208"/>
    </source>
</evidence>
<evidence type="ECO:0000256" key="2">
    <source>
        <dbReference type="ARBA" id="ARBA00022618"/>
    </source>
</evidence>
<accession>A0ABN8DHA6</accession>
<dbReference type="EMBL" id="CAKLCM010000002">
    <property type="protein sequence ID" value="CAH0527083.1"/>
    <property type="molecule type" value="Genomic_DNA"/>
</dbReference>
<feature type="domain" description="Mur ligase C-terminal" evidence="10">
    <location>
        <begin position="340"/>
        <end position="466"/>
    </location>
</feature>
<dbReference type="Pfam" id="PF01225">
    <property type="entry name" value="Mur_ligase"/>
    <property type="match status" value="1"/>
</dbReference>
<dbReference type="InterPro" id="IPR004101">
    <property type="entry name" value="Mur_ligase_C"/>
</dbReference>
<dbReference type="SUPFAM" id="SSF53623">
    <property type="entry name" value="MurD-like peptide ligases, catalytic domain"/>
    <property type="match status" value="1"/>
</dbReference>
<organism evidence="12 13">
    <name type="scientific">Vibrio hippocampi</name>
    <dbReference type="NCBI Taxonomy" id="654686"/>
    <lineage>
        <taxon>Bacteria</taxon>
        <taxon>Pseudomonadati</taxon>
        <taxon>Pseudomonadota</taxon>
        <taxon>Gammaproteobacteria</taxon>
        <taxon>Vibrionales</taxon>
        <taxon>Vibrionaceae</taxon>
        <taxon>Vibrio</taxon>
    </lineage>
</organism>
<reference evidence="12" key="1">
    <citation type="submission" date="2021-12" db="EMBL/GenBank/DDBJ databases">
        <authorList>
            <person name="Rodrigo-Torres L."/>
            <person name="Arahal R. D."/>
            <person name="Lucena T."/>
        </authorList>
    </citation>
    <scope>NUCLEOTIDE SEQUENCE</scope>
    <source>
        <strain evidence="12">CECT 8226</strain>
    </source>
</reference>
<feature type="binding site" evidence="7">
    <location>
        <position position="187"/>
    </location>
    <ligand>
        <name>UDP-N-acetyl-alpha-D-muramoyl-L-alanyl-D-glutamate</name>
        <dbReference type="ChEBI" id="CHEBI:83900"/>
    </ligand>
</feature>
<feature type="binding site" evidence="7">
    <location>
        <position position="193"/>
    </location>
    <ligand>
        <name>UDP-N-acetyl-alpha-D-muramoyl-L-alanyl-D-glutamate</name>
        <dbReference type="ChEBI" id="CHEBI:83900"/>
    </ligand>
</feature>
<keyword evidence="5 7" id="KW-0131">Cell cycle</keyword>
<feature type="binding site" evidence="7">
    <location>
        <begin position="413"/>
        <end position="416"/>
    </location>
    <ligand>
        <name>meso-2,6-diaminopimelate</name>
        <dbReference type="ChEBI" id="CHEBI:57791"/>
    </ligand>
</feature>
<feature type="binding site" evidence="7">
    <location>
        <position position="159"/>
    </location>
    <ligand>
        <name>UDP-N-acetyl-alpha-D-muramoyl-L-alanyl-D-glutamate</name>
        <dbReference type="ChEBI" id="CHEBI:83900"/>
    </ligand>
</feature>
<feature type="short sequence motif" description="Meso-diaminopimelate recognition motif" evidence="7">
    <location>
        <begin position="413"/>
        <end position="416"/>
    </location>
</feature>
<comment type="PTM">
    <text evidence="7">Carboxylation is probably crucial for Mg(2+) binding and, consequently, for the gamma-phosphate positioning of ATP.</text>
</comment>
<dbReference type="InterPro" id="IPR005761">
    <property type="entry name" value="UDP-N-AcMur-Glu-dNH2Pim_ligase"/>
</dbReference>
<feature type="domain" description="Mur ligase N-terminal catalytic" evidence="9">
    <location>
        <begin position="30"/>
        <end position="105"/>
    </location>
</feature>
<evidence type="ECO:0000256" key="3">
    <source>
        <dbReference type="ARBA" id="ARBA00022960"/>
    </source>
</evidence>
<evidence type="ECO:0000256" key="6">
    <source>
        <dbReference type="ARBA" id="ARBA00023316"/>
    </source>
</evidence>
<feature type="modified residue" description="N6-carboxylysine" evidence="7">
    <location>
        <position position="227"/>
    </location>
</feature>
<keyword evidence="7" id="KW-0067">ATP-binding</keyword>
<feature type="binding site" evidence="7">
    <location>
        <position position="389"/>
    </location>
    <ligand>
        <name>meso-2,6-diaminopimelate</name>
        <dbReference type="ChEBI" id="CHEBI:57791"/>
    </ligand>
</feature>
<dbReference type="InterPro" id="IPR000713">
    <property type="entry name" value="Mur_ligase_N"/>
</dbReference>
<feature type="binding site" evidence="7">
    <location>
        <begin position="118"/>
        <end position="124"/>
    </location>
    <ligand>
        <name>ATP</name>
        <dbReference type="ChEBI" id="CHEBI:30616"/>
    </ligand>
</feature>
<feature type="binding site" evidence="7">
    <location>
        <position position="32"/>
    </location>
    <ligand>
        <name>UDP-N-acetyl-alpha-D-muramoyl-L-alanyl-D-glutamate</name>
        <dbReference type="ChEBI" id="CHEBI:83900"/>
    </ligand>
</feature>
<proteinExistence type="inferred from homology"/>
<feature type="binding site" evidence="7">
    <location>
        <position position="34"/>
    </location>
    <ligand>
        <name>UDP-N-acetyl-alpha-D-muramoyl-L-alanyl-D-glutamate</name>
        <dbReference type="ChEBI" id="CHEBI:83900"/>
    </ligand>
</feature>
<dbReference type="Proteomes" id="UP000838160">
    <property type="component" value="Unassembled WGS sequence"/>
</dbReference>
<keyword evidence="2 7" id="KW-0132">Cell division</keyword>
<keyword evidence="7" id="KW-0460">Magnesium</keyword>
<evidence type="ECO:0000259" key="9">
    <source>
        <dbReference type="Pfam" id="PF01225"/>
    </source>
</evidence>
<comment type="caution">
    <text evidence="7">Lacks conserved residue(s) required for the propagation of feature annotation.</text>
</comment>
<dbReference type="RefSeq" id="WP_237485248.1">
    <property type="nucleotide sequence ID" value="NZ_CAKLCM010000002.1"/>
</dbReference>
<comment type="caution">
    <text evidence="12">The sequence shown here is derived from an EMBL/GenBank/DDBJ whole genome shotgun (WGS) entry which is preliminary data.</text>
</comment>
<keyword evidence="4 7" id="KW-0573">Peptidoglycan synthesis</keyword>
<protein>
    <recommendedName>
        <fullName evidence="7">UDP-N-acetylmuramoyl-L-alanyl-D-glutamate--2,6-diaminopimelate ligase</fullName>
        <ecNumber evidence="7">6.3.2.13</ecNumber>
    </recommendedName>
    <alternativeName>
        <fullName evidence="7">Meso-A2pm-adding enzyme</fullName>
    </alternativeName>
    <alternativeName>
        <fullName evidence="7">Meso-diaminopimelate-adding enzyme</fullName>
    </alternativeName>
    <alternativeName>
        <fullName evidence="7">UDP-MurNAc-L-Ala-D-Glu:meso-diaminopimelate ligase</fullName>
    </alternativeName>
    <alternativeName>
        <fullName evidence="7">UDP-MurNAc-tripeptide synthetase</fullName>
    </alternativeName>
    <alternativeName>
        <fullName evidence="7">UDP-N-acetylmuramyl-tripeptide synthetase</fullName>
    </alternativeName>
</protein>
<dbReference type="PANTHER" id="PTHR23135">
    <property type="entry name" value="MUR LIGASE FAMILY MEMBER"/>
    <property type="match status" value="1"/>
</dbReference>
<dbReference type="Gene3D" id="3.40.1190.10">
    <property type="entry name" value="Mur-like, catalytic domain"/>
    <property type="match status" value="1"/>
</dbReference>
<evidence type="ECO:0000313" key="13">
    <source>
        <dbReference type="Proteomes" id="UP000838160"/>
    </source>
</evidence>
<dbReference type="Gene3D" id="3.90.190.20">
    <property type="entry name" value="Mur ligase, C-terminal domain"/>
    <property type="match status" value="1"/>
</dbReference>
<dbReference type="Pfam" id="PF02875">
    <property type="entry name" value="Mur_ligase_C"/>
    <property type="match status" value="1"/>
</dbReference>
<keyword evidence="7 12" id="KW-0436">Ligase</keyword>
<dbReference type="GO" id="GO:0008765">
    <property type="term" value="F:UDP-N-acetylmuramoylalanyl-D-glutamate-2,6-diaminopimelate ligase activity"/>
    <property type="evidence" value="ECO:0007669"/>
    <property type="project" value="UniProtKB-EC"/>
</dbReference>
<dbReference type="InterPro" id="IPR013221">
    <property type="entry name" value="Mur_ligase_cen"/>
</dbReference>
<dbReference type="NCBIfam" id="NF001126">
    <property type="entry name" value="PRK00139.1-4"/>
    <property type="match status" value="1"/>
</dbReference>
<comment type="cofactor">
    <cofactor evidence="7">
        <name>Mg(2+)</name>
        <dbReference type="ChEBI" id="CHEBI:18420"/>
    </cofactor>
</comment>
<dbReference type="InterPro" id="IPR036615">
    <property type="entry name" value="Mur_ligase_C_dom_sf"/>
</dbReference>
<dbReference type="InterPro" id="IPR036565">
    <property type="entry name" value="Mur-like_cat_sf"/>
</dbReference>
<name>A0ABN8DHA6_9VIBR</name>
<keyword evidence="7" id="KW-0547">Nucleotide-binding</keyword>
<evidence type="ECO:0000256" key="1">
    <source>
        <dbReference type="ARBA" id="ARBA00005898"/>
    </source>
</evidence>
<keyword evidence="7" id="KW-0963">Cytoplasm</keyword>
<evidence type="ECO:0000259" key="10">
    <source>
        <dbReference type="Pfam" id="PF02875"/>
    </source>
</evidence>
<keyword evidence="3 7" id="KW-0133">Cell shape</keyword>
<dbReference type="PANTHER" id="PTHR23135:SF4">
    <property type="entry name" value="UDP-N-ACETYLMURAMOYL-L-ALANYL-D-GLUTAMATE--2,6-DIAMINOPIMELATE LIGASE MURE HOMOLOG, CHLOROPLASTIC"/>
    <property type="match status" value="1"/>
</dbReference>
<gene>
    <name evidence="7 12" type="primary">murE</name>
    <name evidence="12" type="ORF">VHP8226_02425</name>
</gene>
<evidence type="ECO:0000313" key="12">
    <source>
        <dbReference type="EMBL" id="CAH0527083.1"/>
    </source>
</evidence>
<keyword evidence="13" id="KW-1185">Reference proteome</keyword>
<comment type="catalytic activity">
    <reaction evidence="7">
        <text>UDP-N-acetyl-alpha-D-muramoyl-L-alanyl-D-glutamate + meso-2,6-diaminopimelate + ATP = UDP-N-acetyl-alpha-D-muramoyl-L-alanyl-gamma-D-glutamyl-meso-2,6-diaminopimelate + ADP + phosphate + H(+)</text>
        <dbReference type="Rhea" id="RHEA:23676"/>
        <dbReference type="ChEBI" id="CHEBI:15378"/>
        <dbReference type="ChEBI" id="CHEBI:30616"/>
        <dbReference type="ChEBI" id="CHEBI:43474"/>
        <dbReference type="ChEBI" id="CHEBI:57791"/>
        <dbReference type="ChEBI" id="CHEBI:83900"/>
        <dbReference type="ChEBI" id="CHEBI:83905"/>
        <dbReference type="ChEBI" id="CHEBI:456216"/>
        <dbReference type="EC" id="6.3.2.13"/>
    </reaction>
</comment>
<comment type="subcellular location">
    <subcellularLocation>
        <location evidence="7 8">Cytoplasm</location>
    </subcellularLocation>
</comment>
<dbReference type="NCBIfam" id="NF001123">
    <property type="entry name" value="PRK00139.1-1"/>
    <property type="match status" value="1"/>
</dbReference>
<dbReference type="HAMAP" id="MF_00208">
    <property type="entry name" value="MurE"/>
    <property type="match status" value="1"/>
</dbReference>
<feature type="binding site" evidence="7">
    <location>
        <position position="464"/>
    </location>
    <ligand>
        <name>meso-2,6-diaminopimelate</name>
        <dbReference type="ChEBI" id="CHEBI:57791"/>
    </ligand>
</feature>
<dbReference type="Gene3D" id="3.40.1390.10">
    <property type="entry name" value="MurE/MurF, N-terminal domain"/>
    <property type="match status" value="1"/>
</dbReference>
<evidence type="ECO:0000256" key="4">
    <source>
        <dbReference type="ARBA" id="ARBA00022984"/>
    </source>
</evidence>
<feature type="binding site" evidence="7">
    <location>
        <begin position="160"/>
        <end position="161"/>
    </location>
    <ligand>
        <name>UDP-N-acetyl-alpha-D-muramoyl-L-alanyl-D-glutamate</name>
        <dbReference type="ChEBI" id="CHEBI:83900"/>
    </ligand>
</feature>
<evidence type="ECO:0000256" key="5">
    <source>
        <dbReference type="ARBA" id="ARBA00023306"/>
    </source>
</evidence>
<comment type="function">
    <text evidence="7">Catalyzes the addition of meso-diaminopimelic acid to the nucleotide precursor UDP-N-acetylmuramoyl-L-alanyl-D-glutamate (UMAG) in the biosynthesis of bacterial cell-wall peptidoglycan.</text>
</comment>
<feature type="binding site" evidence="7">
    <location>
        <position position="468"/>
    </location>
    <ligand>
        <name>meso-2,6-diaminopimelate</name>
        <dbReference type="ChEBI" id="CHEBI:57791"/>
    </ligand>
</feature>
<keyword evidence="6 7" id="KW-0961">Cell wall biogenesis/degradation</keyword>
<dbReference type="Pfam" id="PF08245">
    <property type="entry name" value="Mur_ligase_M"/>
    <property type="match status" value="1"/>
</dbReference>
<feature type="domain" description="Mur ligase central" evidence="11">
    <location>
        <begin position="116"/>
        <end position="317"/>
    </location>
</feature>
<evidence type="ECO:0000259" key="11">
    <source>
        <dbReference type="Pfam" id="PF08245"/>
    </source>
</evidence>
<dbReference type="SUPFAM" id="SSF63418">
    <property type="entry name" value="MurE/MurF N-terminal domain"/>
    <property type="match status" value="1"/>
</dbReference>
<dbReference type="NCBIfam" id="TIGR01085">
    <property type="entry name" value="murE"/>
    <property type="match status" value="1"/>
</dbReference>
<sequence>MRTSMTLASLLKPWLTASDSPLCDIPVNQLILDSRTVAEGDTFVAVIGHAVDGRLFIERAIDAGANSVIAQADSEHKHGEVQWHQDVPIVHIHGLDSLLSVIAARLYHYDQQVIGVTGTNGKTTITQLIAQWIELLDQKAAVMGTTGNGFLHQLEEAKNTTGSAIDVQRSLAELDGKGAVYTAMEVSSHGLVQGRVAAVPFKLGVFTNLSRDHLDYHGNMQGYEAAKKLLFTGHHCELAVLNIDDEVGERWLADRRDAIAVSVEGKRVDQNGLWATQVDYSDKGIALNFAGHFGEGALSAPLIGQFNASNLMLAFASLLSLGFDIKQLQQTASQLQPVLGRMELFHTLGKPKVVVDYAHTPDALEKALQALRVHCEGKLWVVVGCGGDRDKGKRPMMAAIAEQLADQVILSDDNPRSEDPALIIDDMLAGMQQPQQAKIEHSRYQAANYAVKHAGAQDIILLAGKGHEDYQVVGRESIHYSDRESAAALLGLTL</sequence>
<feature type="binding site" evidence="7">
    <location>
        <position position="195"/>
    </location>
    <ligand>
        <name>UDP-N-acetyl-alpha-D-muramoyl-L-alanyl-D-glutamate</name>
        <dbReference type="ChEBI" id="CHEBI:83900"/>
    </ligand>
</feature>
<evidence type="ECO:0000256" key="8">
    <source>
        <dbReference type="RuleBase" id="RU004135"/>
    </source>
</evidence>
<comment type="pathway">
    <text evidence="7 8">Cell wall biogenesis; peptidoglycan biosynthesis.</text>
</comment>
<dbReference type="SUPFAM" id="SSF53244">
    <property type="entry name" value="MurD-like peptide ligases, peptide-binding domain"/>
    <property type="match status" value="1"/>
</dbReference>
<comment type="similarity">
    <text evidence="1 7">Belongs to the MurCDEF family. MurE subfamily.</text>
</comment>
<dbReference type="InterPro" id="IPR035911">
    <property type="entry name" value="MurE/MurF_N"/>
</dbReference>